<evidence type="ECO:0000256" key="1">
    <source>
        <dbReference type="SAM" id="MobiDB-lite"/>
    </source>
</evidence>
<protein>
    <submittedName>
        <fullName evidence="2">Putative mucin-17</fullName>
    </submittedName>
</protein>
<keyword evidence="3" id="KW-1185">Reference proteome</keyword>
<feature type="compositionally biased region" description="Polar residues" evidence="1">
    <location>
        <begin position="39"/>
        <end position="63"/>
    </location>
</feature>
<comment type="caution">
    <text evidence="2">The sequence shown here is derived from an EMBL/GenBank/DDBJ whole genome shotgun (WGS) entry which is preliminary data.</text>
</comment>
<evidence type="ECO:0000313" key="2">
    <source>
        <dbReference type="EMBL" id="PIK60764.1"/>
    </source>
</evidence>
<dbReference type="Proteomes" id="UP000230750">
    <property type="component" value="Unassembled WGS sequence"/>
</dbReference>
<dbReference type="AlphaFoldDB" id="A0A2G8LKJ0"/>
<proteinExistence type="predicted"/>
<dbReference type="OrthoDB" id="10673078at2759"/>
<name>A0A2G8LKJ0_STIJA</name>
<gene>
    <name evidence="2" type="ORF">BSL78_02328</name>
</gene>
<sequence length="198" mass="21175">MVQPGVSPMSQGSSRSNARHPDRTSQPTTFISDMPSPSVPSGFSQNDVSSNPGNGGLISSLSPTRHLRPNELPTYLPSLPVRNPILTSPPYPGKGNSTREPEISFESMFTSSRSNSLPLNVPHNYSVFPDHPAHNSGLSTVKHGHVSHVGNSTGHFNFSNIFNDVPVSSSQGHANPSSSSTTLYTQPCTLETLSSLQR</sequence>
<reference evidence="2 3" key="1">
    <citation type="journal article" date="2017" name="PLoS Biol.">
        <title>The sea cucumber genome provides insights into morphological evolution and visceral regeneration.</title>
        <authorList>
            <person name="Zhang X."/>
            <person name="Sun L."/>
            <person name="Yuan J."/>
            <person name="Sun Y."/>
            <person name="Gao Y."/>
            <person name="Zhang L."/>
            <person name="Li S."/>
            <person name="Dai H."/>
            <person name="Hamel J.F."/>
            <person name="Liu C."/>
            <person name="Yu Y."/>
            <person name="Liu S."/>
            <person name="Lin W."/>
            <person name="Guo K."/>
            <person name="Jin S."/>
            <person name="Xu P."/>
            <person name="Storey K.B."/>
            <person name="Huan P."/>
            <person name="Zhang T."/>
            <person name="Zhou Y."/>
            <person name="Zhang J."/>
            <person name="Lin C."/>
            <person name="Li X."/>
            <person name="Xing L."/>
            <person name="Huo D."/>
            <person name="Sun M."/>
            <person name="Wang L."/>
            <person name="Mercier A."/>
            <person name="Li F."/>
            <person name="Yang H."/>
            <person name="Xiang J."/>
        </authorList>
    </citation>
    <scope>NUCLEOTIDE SEQUENCE [LARGE SCALE GENOMIC DNA]</scope>
    <source>
        <strain evidence="2">Shaxun</strain>
        <tissue evidence="2">Muscle</tissue>
    </source>
</reference>
<dbReference type="EMBL" id="MRZV01000048">
    <property type="protein sequence ID" value="PIK60764.1"/>
    <property type="molecule type" value="Genomic_DNA"/>
</dbReference>
<evidence type="ECO:0000313" key="3">
    <source>
        <dbReference type="Proteomes" id="UP000230750"/>
    </source>
</evidence>
<feature type="region of interest" description="Disordered" evidence="1">
    <location>
        <begin position="1"/>
        <end position="76"/>
    </location>
</feature>
<organism evidence="2 3">
    <name type="scientific">Stichopus japonicus</name>
    <name type="common">Sea cucumber</name>
    <dbReference type="NCBI Taxonomy" id="307972"/>
    <lineage>
        <taxon>Eukaryota</taxon>
        <taxon>Metazoa</taxon>
        <taxon>Echinodermata</taxon>
        <taxon>Eleutherozoa</taxon>
        <taxon>Echinozoa</taxon>
        <taxon>Holothuroidea</taxon>
        <taxon>Aspidochirotacea</taxon>
        <taxon>Aspidochirotida</taxon>
        <taxon>Stichopodidae</taxon>
        <taxon>Apostichopus</taxon>
    </lineage>
</organism>
<accession>A0A2G8LKJ0</accession>